<evidence type="ECO:0000256" key="1">
    <source>
        <dbReference type="SAM" id="MobiDB-lite"/>
    </source>
</evidence>
<feature type="region of interest" description="Disordered" evidence="1">
    <location>
        <begin position="72"/>
        <end position="99"/>
    </location>
</feature>
<comment type="caution">
    <text evidence="2">The sequence shown here is derived from an EMBL/GenBank/DDBJ whole genome shotgun (WGS) entry which is preliminary data.</text>
</comment>
<keyword evidence="3" id="KW-1185">Reference proteome</keyword>
<feature type="compositionally biased region" description="Pro residues" evidence="1">
    <location>
        <begin position="88"/>
        <end position="99"/>
    </location>
</feature>
<dbReference type="Proteomes" id="UP000789901">
    <property type="component" value="Unassembled WGS sequence"/>
</dbReference>
<protein>
    <submittedName>
        <fullName evidence="2">41773_t:CDS:1</fullName>
    </submittedName>
</protein>
<accession>A0ABN7W2E6</accession>
<feature type="non-terminal residue" evidence="2">
    <location>
        <position position="206"/>
    </location>
</feature>
<dbReference type="EMBL" id="CAJVQB010028966">
    <property type="protein sequence ID" value="CAG8813345.1"/>
    <property type="molecule type" value="Genomic_DNA"/>
</dbReference>
<gene>
    <name evidence="2" type="ORF">GMARGA_LOCUS25763</name>
</gene>
<proteinExistence type="predicted"/>
<evidence type="ECO:0000313" key="3">
    <source>
        <dbReference type="Proteomes" id="UP000789901"/>
    </source>
</evidence>
<sequence>MTHPEISNELEILSNVHYPLEFPTGITTPDDAVGQQIPEISSGPVSIQQIFHPNISQPYPLLPISTTDNIPPFFDQLSTKSNSTGSFPPSPTSPPNIPSRYPSPPQIISHCTRGNDGLFPPQFSDNVTNHLTQSSPILPNQSAVCLTNVQQNVMVSSPPMMMNDHNYYHPYHQMVDHSYAYRLIAEENKKRRNTAASARFRVKKKL</sequence>
<name>A0ABN7W2E6_GIGMA</name>
<organism evidence="2 3">
    <name type="scientific">Gigaspora margarita</name>
    <dbReference type="NCBI Taxonomy" id="4874"/>
    <lineage>
        <taxon>Eukaryota</taxon>
        <taxon>Fungi</taxon>
        <taxon>Fungi incertae sedis</taxon>
        <taxon>Mucoromycota</taxon>
        <taxon>Glomeromycotina</taxon>
        <taxon>Glomeromycetes</taxon>
        <taxon>Diversisporales</taxon>
        <taxon>Gigasporaceae</taxon>
        <taxon>Gigaspora</taxon>
    </lineage>
</organism>
<reference evidence="2 3" key="1">
    <citation type="submission" date="2021-06" db="EMBL/GenBank/DDBJ databases">
        <authorList>
            <person name="Kallberg Y."/>
            <person name="Tangrot J."/>
            <person name="Rosling A."/>
        </authorList>
    </citation>
    <scope>NUCLEOTIDE SEQUENCE [LARGE SCALE GENOMIC DNA]</scope>
    <source>
        <strain evidence="2 3">120-4 pot B 10/14</strain>
    </source>
</reference>
<evidence type="ECO:0000313" key="2">
    <source>
        <dbReference type="EMBL" id="CAG8813345.1"/>
    </source>
</evidence>